<evidence type="ECO:0000256" key="2">
    <source>
        <dbReference type="SAM" id="Phobius"/>
    </source>
</evidence>
<keyword evidence="4" id="KW-1185">Reference proteome</keyword>
<accession>A0ABN9NVC5</accession>
<feature type="transmembrane region" description="Helical" evidence="2">
    <location>
        <begin position="190"/>
        <end position="215"/>
    </location>
</feature>
<dbReference type="EMBL" id="OY726395">
    <property type="protein sequence ID" value="CAJ1580416.1"/>
    <property type="molecule type" value="Genomic_DNA"/>
</dbReference>
<feature type="transmembrane region" description="Helical" evidence="2">
    <location>
        <begin position="266"/>
        <end position="299"/>
    </location>
</feature>
<evidence type="ECO:0000256" key="1">
    <source>
        <dbReference type="SAM" id="MobiDB-lite"/>
    </source>
</evidence>
<protein>
    <recommendedName>
        <fullName evidence="5">Integral membrane protein</fullName>
    </recommendedName>
</protein>
<dbReference type="Proteomes" id="UP001190466">
    <property type="component" value="Chromosome"/>
</dbReference>
<sequence>MTENPPPPPGGYPPPPPDGGYPPPPSNSPPPPAGGYPPPPSSGSVPPPPPGGYPEPPQFGAYPPAPGFGPQPFSVGDGLTWAWQKFSKNALPLVVVTLIALVLVSVVSMIFQSLSMAVSPGSAEYDSYDTGFDFSATADLSSTGIVVMLIGYLVLLVVGAAVTSAYLVGIFDIANGRQVEISSFFRPQRIGAFAVLSLLVGIATGVTVLVCTFLLSMVSPVLGILGILPGLVVSILLLFSTLALLDRNLRPVDAMKFSFELVKNNFGTVLLVWLLTILLAIVGVLLCFVGLLVAAPVIMLLEVYTYRRLSGGEVAPALP</sequence>
<feature type="region of interest" description="Disordered" evidence="1">
    <location>
        <begin position="1"/>
        <end position="66"/>
    </location>
</feature>
<feature type="transmembrane region" description="Helical" evidence="2">
    <location>
        <begin position="221"/>
        <end position="245"/>
    </location>
</feature>
<keyword evidence="2" id="KW-0812">Transmembrane</keyword>
<feature type="transmembrane region" description="Helical" evidence="2">
    <location>
        <begin position="90"/>
        <end position="111"/>
    </location>
</feature>
<evidence type="ECO:0000313" key="4">
    <source>
        <dbReference type="Proteomes" id="UP001190466"/>
    </source>
</evidence>
<name>A0ABN9NVC5_9MYCO</name>
<dbReference type="RefSeq" id="WP_316514833.1">
    <property type="nucleotide sequence ID" value="NZ_OY726395.1"/>
</dbReference>
<gene>
    <name evidence="3" type="ORF">MU0050_001032</name>
</gene>
<keyword evidence="2" id="KW-1133">Transmembrane helix</keyword>
<reference evidence="3 4" key="1">
    <citation type="submission" date="2023-08" db="EMBL/GenBank/DDBJ databases">
        <authorList>
            <person name="Folkvardsen B D."/>
            <person name="Norman A."/>
        </authorList>
    </citation>
    <scope>NUCLEOTIDE SEQUENCE [LARGE SCALE GENOMIC DNA]</scope>
    <source>
        <strain evidence="3 4">Mu0050</strain>
    </source>
</reference>
<evidence type="ECO:0000313" key="3">
    <source>
        <dbReference type="EMBL" id="CAJ1580416.1"/>
    </source>
</evidence>
<evidence type="ECO:0008006" key="5">
    <source>
        <dbReference type="Google" id="ProtNLM"/>
    </source>
</evidence>
<organism evidence="3 4">
    <name type="scientific">[Mycobacterium] wendilense</name>
    <dbReference type="NCBI Taxonomy" id="3064284"/>
    <lineage>
        <taxon>Bacteria</taxon>
        <taxon>Bacillati</taxon>
        <taxon>Actinomycetota</taxon>
        <taxon>Actinomycetes</taxon>
        <taxon>Mycobacteriales</taxon>
        <taxon>Mycobacteriaceae</taxon>
        <taxon>Mycolicibacter</taxon>
    </lineage>
</organism>
<feature type="transmembrane region" description="Helical" evidence="2">
    <location>
        <begin position="145"/>
        <end position="169"/>
    </location>
</feature>
<proteinExistence type="predicted"/>
<keyword evidence="2" id="KW-0472">Membrane</keyword>